<evidence type="ECO:0000313" key="2">
    <source>
        <dbReference type="EMBL" id="MBC5770261.1"/>
    </source>
</evidence>
<dbReference type="SMART" id="SM00909">
    <property type="entry name" value="Germane"/>
    <property type="match status" value="2"/>
</dbReference>
<dbReference type="Pfam" id="PF10646">
    <property type="entry name" value="Germane"/>
    <property type="match status" value="2"/>
</dbReference>
<organism evidence="2 3">
    <name type="scientific">Dysosmobacter segnis</name>
    <dbReference type="NCBI Taxonomy" id="2763042"/>
    <lineage>
        <taxon>Bacteria</taxon>
        <taxon>Bacillati</taxon>
        <taxon>Bacillota</taxon>
        <taxon>Clostridia</taxon>
        <taxon>Eubacteriales</taxon>
        <taxon>Oscillospiraceae</taxon>
        <taxon>Dysosmobacter</taxon>
    </lineage>
</organism>
<evidence type="ECO:0000313" key="3">
    <source>
        <dbReference type="Proteomes" id="UP000620327"/>
    </source>
</evidence>
<keyword evidence="3" id="KW-1185">Reference proteome</keyword>
<dbReference type="InterPro" id="IPR019606">
    <property type="entry name" value="GerMN"/>
</dbReference>
<name>A0A923MIE5_9FIRM</name>
<reference evidence="2" key="1">
    <citation type="submission" date="2020-08" db="EMBL/GenBank/DDBJ databases">
        <title>Genome public.</title>
        <authorList>
            <person name="Liu C."/>
            <person name="Sun Q."/>
        </authorList>
    </citation>
    <scope>NUCLEOTIDE SEQUENCE</scope>
    <source>
        <strain evidence="2">BX15</strain>
    </source>
</reference>
<proteinExistence type="predicted"/>
<comment type="caution">
    <text evidence="2">The sequence shown here is derived from an EMBL/GenBank/DDBJ whole genome shotgun (WGS) entry which is preliminary data.</text>
</comment>
<feature type="domain" description="GerMN" evidence="1">
    <location>
        <begin position="207"/>
        <end position="294"/>
    </location>
</feature>
<gene>
    <name evidence="2" type="ORF">H8Z83_07990</name>
</gene>
<sequence length="299" mass="32060">MKKRWIAIALLAVLLMGIGGAIGKVGVRQESDGSAYALYFVERDLRSADGGDALRSEERTLEDSGLSTEELAAALVTELLKGPADPTLKSPFPKGTALLSAEQKGTELRVDLSAAYSTLSGVGLSLADYAITLTLTQLPDVARVRITVAGRELDYRSRQVFLARDILTVPKEDVVGTVDASLYFVNGDGALTAEARTLNLYEGDTQVSAVVRALENGPETKGLSTVLPEGFKVRKVWLEEEICYVSLSSALLEGQPEPETLSQAVLALEQSLLSLESVEEVRFLVDGELADTYGPIDLP</sequence>
<dbReference type="AlphaFoldDB" id="A0A923MIE5"/>
<dbReference type="Proteomes" id="UP000620327">
    <property type="component" value="Unassembled WGS sequence"/>
</dbReference>
<dbReference type="RefSeq" id="WP_187014552.1">
    <property type="nucleotide sequence ID" value="NZ_JACOQI010000006.1"/>
</dbReference>
<dbReference type="EMBL" id="JACOQI010000006">
    <property type="protein sequence ID" value="MBC5770261.1"/>
    <property type="molecule type" value="Genomic_DNA"/>
</dbReference>
<evidence type="ECO:0000259" key="1">
    <source>
        <dbReference type="SMART" id="SM00909"/>
    </source>
</evidence>
<feature type="domain" description="GerMN" evidence="1">
    <location>
        <begin position="72"/>
        <end position="157"/>
    </location>
</feature>
<accession>A0A923MIE5</accession>
<protein>
    <submittedName>
        <fullName evidence="2">GerMN domain-containing protein</fullName>
    </submittedName>
</protein>